<keyword evidence="3" id="KW-1185">Reference proteome</keyword>
<feature type="compositionally biased region" description="Basic and acidic residues" evidence="1">
    <location>
        <begin position="80"/>
        <end position="89"/>
    </location>
</feature>
<reference evidence="2 3" key="1">
    <citation type="submission" date="2018-10" db="EMBL/GenBank/DDBJ databases">
        <title>A high-quality apple genome assembly.</title>
        <authorList>
            <person name="Hu J."/>
        </authorList>
    </citation>
    <scope>NUCLEOTIDE SEQUENCE [LARGE SCALE GENOMIC DNA]</scope>
    <source>
        <strain evidence="3">cv. HFTH1</strain>
        <tissue evidence="2">Young leaf</tissue>
    </source>
</reference>
<evidence type="ECO:0000313" key="3">
    <source>
        <dbReference type="Proteomes" id="UP000290289"/>
    </source>
</evidence>
<dbReference type="STRING" id="3750.A0A498KIZ1"/>
<evidence type="ECO:0000313" key="2">
    <source>
        <dbReference type="EMBL" id="RXI08149.1"/>
    </source>
</evidence>
<accession>A0A498KIZ1</accession>
<dbReference type="EMBL" id="RDQH01000327">
    <property type="protein sequence ID" value="RXI08149.1"/>
    <property type="molecule type" value="Genomic_DNA"/>
</dbReference>
<dbReference type="Proteomes" id="UP000290289">
    <property type="component" value="Chromosome 1"/>
</dbReference>
<proteinExistence type="predicted"/>
<protein>
    <submittedName>
        <fullName evidence="2">Uncharacterized protein</fullName>
    </submittedName>
</protein>
<dbReference type="AlphaFoldDB" id="A0A498KIZ1"/>
<gene>
    <name evidence="2" type="ORF">DVH24_022293</name>
</gene>
<feature type="compositionally biased region" description="Low complexity" evidence="1">
    <location>
        <begin position="69"/>
        <end position="79"/>
    </location>
</feature>
<comment type="caution">
    <text evidence="2">The sequence shown here is derived from an EMBL/GenBank/DDBJ whole genome shotgun (WGS) entry which is preliminary data.</text>
</comment>
<name>A0A498KIZ1_MALDO</name>
<organism evidence="2 3">
    <name type="scientific">Malus domestica</name>
    <name type="common">Apple</name>
    <name type="synonym">Pyrus malus</name>
    <dbReference type="NCBI Taxonomy" id="3750"/>
    <lineage>
        <taxon>Eukaryota</taxon>
        <taxon>Viridiplantae</taxon>
        <taxon>Streptophyta</taxon>
        <taxon>Embryophyta</taxon>
        <taxon>Tracheophyta</taxon>
        <taxon>Spermatophyta</taxon>
        <taxon>Magnoliopsida</taxon>
        <taxon>eudicotyledons</taxon>
        <taxon>Gunneridae</taxon>
        <taxon>Pentapetalae</taxon>
        <taxon>rosids</taxon>
        <taxon>fabids</taxon>
        <taxon>Rosales</taxon>
        <taxon>Rosaceae</taxon>
        <taxon>Amygdaloideae</taxon>
        <taxon>Maleae</taxon>
        <taxon>Malus</taxon>
    </lineage>
</organism>
<feature type="region of interest" description="Disordered" evidence="1">
    <location>
        <begin position="46"/>
        <end position="89"/>
    </location>
</feature>
<sequence length="89" mass="9526">MFVPGANVAYGERSGRDPNLTACQLEAQKKFLQHQIEILQNQLQALQKPKPKESVDMGPTKASLDGKGKSVAASSSVSDCGRHEDGVDS</sequence>
<evidence type="ECO:0000256" key="1">
    <source>
        <dbReference type="SAM" id="MobiDB-lite"/>
    </source>
</evidence>